<dbReference type="eggNOG" id="KOG1967">
    <property type="taxonomic scope" value="Eukaryota"/>
</dbReference>
<dbReference type="STRING" id="441959.B8MQJ8"/>
<dbReference type="InParanoid" id="B8MQJ8"/>
<dbReference type="PANTHER" id="PTHR12891:SF0">
    <property type="entry name" value="MMS19 NUCLEOTIDE EXCISION REPAIR PROTEIN HOMOLOG"/>
    <property type="match status" value="1"/>
</dbReference>
<evidence type="ECO:0000256" key="4">
    <source>
        <dbReference type="ARBA" id="ARBA00023242"/>
    </source>
</evidence>
<evidence type="ECO:0000259" key="7">
    <source>
        <dbReference type="Pfam" id="PF14500"/>
    </source>
</evidence>
<dbReference type="InterPro" id="IPR029240">
    <property type="entry name" value="MMS19_N"/>
</dbReference>
<dbReference type="Pfam" id="PF12460">
    <property type="entry name" value="MMS19_C"/>
    <property type="match status" value="1"/>
</dbReference>
<keyword evidence="3" id="KW-0677">Repeat</keyword>
<dbReference type="OrthoDB" id="342900at2759"/>
<evidence type="ECO:0000256" key="1">
    <source>
        <dbReference type="ARBA" id="ARBA00004123"/>
    </source>
</evidence>
<name>B8MQJ8_TALSN</name>
<dbReference type="InterPro" id="IPR011989">
    <property type="entry name" value="ARM-like"/>
</dbReference>
<feature type="domain" description="MMS19 N-terminal" evidence="7">
    <location>
        <begin position="40"/>
        <end position="297"/>
    </location>
</feature>
<keyword evidence="5" id="KW-0234">DNA repair</keyword>
<keyword evidence="9" id="KW-1185">Reference proteome</keyword>
<dbReference type="FunCoup" id="B8MQJ8">
    <property type="interactions" value="983"/>
</dbReference>
<comment type="similarity">
    <text evidence="2 5">Belongs to the MET18/MMS19 family.</text>
</comment>
<keyword evidence="4 5" id="KW-0539">Nucleus</keyword>
<sequence>MSALHTFMLTVDRDKQAAIAIAEQTAQDVENKQTTLLDVVQSLGEYINYDDAIIRGKAVSYLAAVVKAFSPKFLTRQQIQVLTTFFCDRIEDGGAVTGLDTLQKLERFTKDFAQETARAVFEHFRELQARAQLQRYQIYQLVNGLMENHRAALHEMGDESLVGIVDLMTGEKDPRNLMLVFSILKVVMVEWDISNHVETLFDSVYNYFPITFKPPPNDPYGITAQDLKDRLQACISSNSLFAPHAFPSLIDKLDSTSNNVKRDSLNALIACIESYDPNTVSRYSIQVWDAVKFEILNVQEDFLSEMSLNVLKAIVKRLSEHTTQVSQDMPLAHFLKPIITECNEQLREPQNKQARPAREIIRNVSFASMPAFILIIQSVVAPLFTIYQEADSIAKQRAFLETYVTLLDSAIDLYGTWADKGFTQPFENPLIAFQDRFTEVFSQALMGSAKEEISFRQTALQGLLRLSTLRNFFQDNEIGLFVQYLDEILLKEGVVGSGALKKDAVSALAELSRYKSNLIMEITLPAFMATLPDQDDGTDLKYITTLDTLAQISGQKNIFETLVRRLLNKLDLLLQGDTSHPRYARIILLTIIHAMDKKWDDPAENLNLDSYYDRIVVGLSKRAALASTNDSSKILRDVSVLDTLGRLCTLIIRSISRGKQDEVAENTYTLFTDSNFKPVPFSQTSDQDQKRTMILSTHLLAGLPKDTTKLPYNITNPESMISLLDDLIHLAESIPSHPFIQLAIHRQIALLVNKFLPNSALPQLTDFLTKTFFPPDTETINKGLSPDRIKTLFWLSKALILRLAPATSSVLSQLLELLSSTDRVTSETAARGFSLILSTDDVLSATNGANIRLLSKQRVFSIIVPMISSKFRDLSSSPSATSSPSPDESHIKPSYLTALSSLLTSIPPSLVLPELPSLLPLLLQSLDLTNTTLSSSLAVKQATLQTLSILIRDNGGASLIHKTGHISELVKRLLRTASLATSKKEGIPTSSAAVREEALRCLFLLASTSSSSTAGLSGGGEDVDVALQDAISRPTGSTTTTTTAGISPLLPVKNLVLRELLNVLDDPKRDVRKAAVDARAAWLRGVGDAKDDDDE</sequence>
<dbReference type="InterPro" id="IPR024687">
    <property type="entry name" value="MMS19_C"/>
</dbReference>
<reference evidence="9" key="1">
    <citation type="journal article" date="2015" name="Genome Announc.">
        <title>Genome sequence of the AIDS-associated pathogen Penicillium marneffei (ATCC18224) and its near taxonomic relative Talaromyces stipitatus (ATCC10500).</title>
        <authorList>
            <person name="Nierman W.C."/>
            <person name="Fedorova-Abrams N.D."/>
            <person name="Andrianopoulos A."/>
        </authorList>
    </citation>
    <scope>NUCLEOTIDE SEQUENCE [LARGE SCALE GENOMIC DNA]</scope>
    <source>
        <strain evidence="9">ATCC 10500 / CBS 375.48 / QM 6759 / NRRL 1006</strain>
    </source>
</reference>
<evidence type="ECO:0000259" key="6">
    <source>
        <dbReference type="Pfam" id="PF12460"/>
    </source>
</evidence>
<organism evidence="8 9">
    <name type="scientific">Talaromyces stipitatus (strain ATCC 10500 / CBS 375.48 / QM 6759 / NRRL 1006)</name>
    <name type="common">Penicillium stipitatum</name>
    <dbReference type="NCBI Taxonomy" id="441959"/>
    <lineage>
        <taxon>Eukaryota</taxon>
        <taxon>Fungi</taxon>
        <taxon>Dikarya</taxon>
        <taxon>Ascomycota</taxon>
        <taxon>Pezizomycotina</taxon>
        <taxon>Eurotiomycetes</taxon>
        <taxon>Eurotiomycetidae</taxon>
        <taxon>Eurotiales</taxon>
        <taxon>Trichocomaceae</taxon>
        <taxon>Talaromyces</taxon>
        <taxon>Talaromyces sect. Talaromyces</taxon>
    </lineage>
</organism>
<proteinExistence type="inferred from homology"/>
<keyword evidence="5" id="KW-0227">DNA damage</keyword>
<dbReference type="PhylomeDB" id="B8MQJ8"/>
<dbReference type="GeneID" id="8106490"/>
<dbReference type="GO" id="GO:0005634">
    <property type="term" value="C:nucleus"/>
    <property type="evidence" value="ECO:0007669"/>
    <property type="project" value="UniProtKB-SubCell"/>
</dbReference>
<comment type="subcellular location">
    <subcellularLocation>
        <location evidence="1 5">Nucleus</location>
    </subcellularLocation>
</comment>
<comment type="function">
    <text evidence="5">Key component of the cytosolic iron-sulfur protein assembly (CIA) complex, a multiprotein complex that mediates the incorporation of iron-sulfur cluster into apoproteins specifically involved in DNA metabolism and genomic integrity. In the CIA complex, MMS19 acts as an adapter between early-acting CIA components and a subset of cellular target iron-sulfur proteins.</text>
</comment>
<feature type="domain" description="MMS19 C-terminal" evidence="6">
    <location>
        <begin position="545"/>
        <end position="1006"/>
    </location>
</feature>
<dbReference type="InterPro" id="IPR016024">
    <property type="entry name" value="ARM-type_fold"/>
</dbReference>
<dbReference type="Pfam" id="PF14500">
    <property type="entry name" value="MMS19_N"/>
    <property type="match status" value="1"/>
</dbReference>
<dbReference type="AlphaFoldDB" id="B8MQJ8"/>
<dbReference type="GO" id="GO:0016226">
    <property type="term" value="P:iron-sulfur cluster assembly"/>
    <property type="evidence" value="ECO:0007669"/>
    <property type="project" value="UniProtKB-UniRule"/>
</dbReference>
<dbReference type="VEuPathDB" id="FungiDB:TSTA_058880"/>
<dbReference type="SUPFAM" id="SSF48371">
    <property type="entry name" value="ARM repeat"/>
    <property type="match status" value="2"/>
</dbReference>
<dbReference type="EMBL" id="EQ962659">
    <property type="protein sequence ID" value="EED13400.1"/>
    <property type="molecule type" value="Genomic_DNA"/>
</dbReference>
<dbReference type="RefSeq" id="XP_002487511.1">
    <property type="nucleotide sequence ID" value="XM_002487466.1"/>
</dbReference>
<dbReference type="Gene3D" id="1.25.10.10">
    <property type="entry name" value="Leucine-rich Repeat Variant"/>
    <property type="match status" value="1"/>
</dbReference>
<dbReference type="PANTHER" id="PTHR12891">
    <property type="entry name" value="DNA REPAIR/TRANSCRIPTION PROTEIN MET18/MMS19"/>
    <property type="match status" value="1"/>
</dbReference>
<dbReference type="GO" id="GO:0051604">
    <property type="term" value="P:protein maturation"/>
    <property type="evidence" value="ECO:0007669"/>
    <property type="project" value="UniProtKB-UniRule"/>
</dbReference>
<evidence type="ECO:0000256" key="5">
    <source>
        <dbReference type="RuleBase" id="RU367072"/>
    </source>
</evidence>
<dbReference type="OMA" id="FSFMPEF"/>
<evidence type="ECO:0000313" key="9">
    <source>
        <dbReference type="Proteomes" id="UP000001745"/>
    </source>
</evidence>
<dbReference type="InterPro" id="IPR039920">
    <property type="entry name" value="MMS19"/>
</dbReference>
<dbReference type="HOGENOM" id="CLU_005943_1_0_1"/>
<dbReference type="GO" id="GO:0097361">
    <property type="term" value="C:cytosolic [4Fe-4S] assembly targeting complex"/>
    <property type="evidence" value="ECO:0007669"/>
    <property type="project" value="UniProtKB-UniRule"/>
</dbReference>
<dbReference type="GO" id="GO:0006281">
    <property type="term" value="P:DNA repair"/>
    <property type="evidence" value="ECO:0007669"/>
    <property type="project" value="UniProtKB-UniRule"/>
</dbReference>
<gene>
    <name evidence="8" type="ORF">TSTA_058880</name>
</gene>
<dbReference type="Proteomes" id="UP000001745">
    <property type="component" value="Unassembled WGS sequence"/>
</dbReference>
<evidence type="ECO:0000256" key="3">
    <source>
        <dbReference type="ARBA" id="ARBA00022737"/>
    </source>
</evidence>
<evidence type="ECO:0000313" key="8">
    <source>
        <dbReference type="EMBL" id="EED13400.1"/>
    </source>
</evidence>
<accession>B8MQJ8</accession>
<evidence type="ECO:0000256" key="2">
    <source>
        <dbReference type="ARBA" id="ARBA00009340"/>
    </source>
</evidence>
<protein>
    <recommendedName>
        <fullName evidence="5">MMS19 nucleotide excision repair protein</fullName>
    </recommendedName>
</protein>